<dbReference type="Proteomes" id="UP000646211">
    <property type="component" value="Unassembled WGS sequence"/>
</dbReference>
<evidence type="ECO:0000313" key="2">
    <source>
        <dbReference type="Proteomes" id="UP000646211"/>
    </source>
</evidence>
<dbReference type="EMBL" id="JADHEC010000061">
    <property type="protein sequence ID" value="MBF2710009.1"/>
    <property type="molecule type" value="Genomic_DNA"/>
</dbReference>
<dbReference type="RefSeq" id="WP_194313236.1">
    <property type="nucleotide sequence ID" value="NZ_JADHEC010000061.1"/>
</dbReference>
<keyword evidence="2" id="KW-1185">Reference proteome</keyword>
<dbReference type="AlphaFoldDB" id="A0A930UFV9"/>
<accession>A0A930UFV9</accession>
<reference evidence="1" key="1">
    <citation type="submission" date="2020-11" db="EMBL/GenBank/DDBJ databases">
        <title>Genome of Flavobacterium soyangense.</title>
        <authorList>
            <person name="Liu Q."/>
            <person name="Xin Y.-H."/>
        </authorList>
    </citation>
    <scope>NUCLEOTIDE SEQUENCE</scope>
    <source>
        <strain evidence="1">CGMCC 1.13493</strain>
    </source>
</reference>
<organism evidence="1 2">
    <name type="scientific">Flavobacterium soyangense</name>
    <dbReference type="NCBI Taxonomy" id="2023265"/>
    <lineage>
        <taxon>Bacteria</taxon>
        <taxon>Pseudomonadati</taxon>
        <taxon>Bacteroidota</taxon>
        <taxon>Flavobacteriia</taxon>
        <taxon>Flavobacteriales</taxon>
        <taxon>Flavobacteriaceae</taxon>
        <taxon>Flavobacterium</taxon>
    </lineage>
</organism>
<name>A0A930UFV9_9FLAO</name>
<comment type="caution">
    <text evidence="1">The sequence shown here is derived from an EMBL/GenBank/DDBJ whole genome shotgun (WGS) entry which is preliminary data.</text>
</comment>
<evidence type="ECO:0000313" key="1">
    <source>
        <dbReference type="EMBL" id="MBF2710009.1"/>
    </source>
</evidence>
<protein>
    <submittedName>
        <fullName evidence="1">Uncharacterized protein</fullName>
    </submittedName>
</protein>
<gene>
    <name evidence="1" type="ORF">IR213_15660</name>
</gene>
<proteinExistence type="predicted"/>
<sequence length="168" mass="20039">MIQNEYKNVKEVSQLTSQSTRNVRRIIKRLEDEVGKELLHQDNNNMWMIHNLLLGRFKPQRIRTDKYYALSVDPCYNYSEKEIDEVMKFVMEQMSDKTTEINYVIEQKKANNQNHIHCYVKCSNKKKLMQCIRLGFSQVSYCQTGIFDLAGWKKYITKDNNNIKTIKN</sequence>